<organism evidence="1 2">
    <name type="scientific">Ixodes persulcatus</name>
    <name type="common">Taiga tick</name>
    <dbReference type="NCBI Taxonomy" id="34615"/>
    <lineage>
        <taxon>Eukaryota</taxon>
        <taxon>Metazoa</taxon>
        <taxon>Ecdysozoa</taxon>
        <taxon>Arthropoda</taxon>
        <taxon>Chelicerata</taxon>
        <taxon>Arachnida</taxon>
        <taxon>Acari</taxon>
        <taxon>Parasitiformes</taxon>
        <taxon>Ixodida</taxon>
        <taxon>Ixodoidea</taxon>
        <taxon>Ixodidae</taxon>
        <taxon>Ixodinae</taxon>
        <taxon>Ixodes</taxon>
    </lineage>
</organism>
<dbReference type="Proteomes" id="UP000805193">
    <property type="component" value="Unassembled WGS sequence"/>
</dbReference>
<name>A0AC60PTX5_IXOPE</name>
<evidence type="ECO:0000313" key="2">
    <source>
        <dbReference type="Proteomes" id="UP000805193"/>
    </source>
</evidence>
<dbReference type="EMBL" id="JABSTQ010009956">
    <property type="protein sequence ID" value="KAG0424577.1"/>
    <property type="molecule type" value="Genomic_DNA"/>
</dbReference>
<protein>
    <submittedName>
        <fullName evidence="1">Uncharacterized protein</fullName>
    </submittedName>
</protein>
<proteinExistence type="predicted"/>
<keyword evidence="2" id="KW-1185">Reference proteome</keyword>
<gene>
    <name evidence="1" type="ORF">HPB47_028203</name>
</gene>
<comment type="caution">
    <text evidence="1">The sequence shown here is derived from an EMBL/GenBank/DDBJ whole genome shotgun (WGS) entry which is preliminary data.</text>
</comment>
<sequence length="579" mass="65348">MQNLRPNSAPGADKVSNKALRNLDDESVTAITKYFNEIWETGEVPPSWRHAIVCFIPKPGKQLALTNLRPISLTSCVGKLMERVIQRRLQEHMEQQGLFPHYMYGFRNHLSTQDIFLQLHKDYHSREARWQAVAALDLRKAFDRVAHSAILEQMSRLNLGEKAYNYVKSFLTDRTAQIKLGDHVSNPFVMYQGRGTPQGAVLSPLLFNLAMIPISQRLEEVPYLKHAMYADDITLWTNAPPPWMEKALQQGTDIVVDEAARIGLECASEKSALLARSPLKKGKALLHFQVQIQGQPIPRVESTKILGMTLHANGGNMETLRILRKQADNVARLIRRISHRHYGLGEKDTCRLIQAFVLSRITYAAPYMALSQTAIKGIDAIIRKAYKTALGLPQTTSTDRLEQMGLHNSFQELCEAQRKAQYHRLSQTPTGRRTLQRVELEYGQVSPPKWDISKEWRKRIVIKPLPRNMDPRHNNGRREARAQALNKIHNRDPTVYHADASPYPGQPKKYVITAFNLEHSHVASVAADNIDEAEEAAVALSMLAAAKTANDSTITTDSRTAIVNYLRGRIGTPAKDTSK</sequence>
<evidence type="ECO:0000313" key="1">
    <source>
        <dbReference type="EMBL" id="KAG0424577.1"/>
    </source>
</evidence>
<accession>A0AC60PTX5</accession>
<reference evidence="1 2" key="1">
    <citation type="journal article" date="2020" name="Cell">
        <title>Large-Scale Comparative Analyses of Tick Genomes Elucidate Their Genetic Diversity and Vector Capacities.</title>
        <authorList>
            <consortium name="Tick Genome and Microbiome Consortium (TIGMIC)"/>
            <person name="Jia N."/>
            <person name="Wang J."/>
            <person name="Shi W."/>
            <person name="Du L."/>
            <person name="Sun Y."/>
            <person name="Zhan W."/>
            <person name="Jiang J.F."/>
            <person name="Wang Q."/>
            <person name="Zhang B."/>
            <person name="Ji P."/>
            <person name="Bell-Sakyi L."/>
            <person name="Cui X.M."/>
            <person name="Yuan T.T."/>
            <person name="Jiang B.G."/>
            <person name="Yang W.F."/>
            <person name="Lam T.T."/>
            <person name="Chang Q.C."/>
            <person name="Ding S.J."/>
            <person name="Wang X.J."/>
            <person name="Zhu J.G."/>
            <person name="Ruan X.D."/>
            <person name="Zhao L."/>
            <person name="Wei J.T."/>
            <person name="Ye R.Z."/>
            <person name="Que T.C."/>
            <person name="Du C.H."/>
            <person name="Zhou Y.H."/>
            <person name="Cheng J.X."/>
            <person name="Dai P.F."/>
            <person name="Guo W.B."/>
            <person name="Han X.H."/>
            <person name="Huang E.J."/>
            <person name="Li L.F."/>
            <person name="Wei W."/>
            <person name="Gao Y.C."/>
            <person name="Liu J.Z."/>
            <person name="Shao H.Z."/>
            <person name="Wang X."/>
            <person name="Wang C.C."/>
            <person name="Yang T.C."/>
            <person name="Huo Q.B."/>
            <person name="Li W."/>
            <person name="Chen H.Y."/>
            <person name="Chen S.E."/>
            <person name="Zhou L.G."/>
            <person name="Ni X.B."/>
            <person name="Tian J.H."/>
            <person name="Sheng Y."/>
            <person name="Liu T."/>
            <person name="Pan Y.S."/>
            <person name="Xia L.Y."/>
            <person name="Li J."/>
            <person name="Zhao F."/>
            <person name="Cao W.C."/>
        </authorList>
    </citation>
    <scope>NUCLEOTIDE SEQUENCE [LARGE SCALE GENOMIC DNA]</scope>
    <source>
        <strain evidence="1">Iper-2018</strain>
    </source>
</reference>